<keyword evidence="2" id="KW-0677">Repeat</keyword>
<evidence type="ECO:0000313" key="4">
    <source>
        <dbReference type="EMBL" id="MBA4670372.1"/>
    </source>
</evidence>
<evidence type="ECO:0000256" key="2">
    <source>
        <dbReference type="ARBA" id="ARBA00022737"/>
    </source>
</evidence>
<dbReference type="InterPro" id="IPR048720">
    <property type="entry name" value="PROPPIN"/>
</dbReference>
<dbReference type="PANTHER" id="PTHR11227">
    <property type="entry name" value="WD-REPEAT PROTEIN INTERACTING WITH PHOSPHOINOSIDES WIPI -RELATED"/>
    <property type="match status" value="1"/>
</dbReference>
<protein>
    <recommendedName>
        <fullName evidence="5">Autophagy-related protein 18b</fullName>
    </recommendedName>
</protein>
<reference evidence="4" key="1">
    <citation type="journal article" date="2013" name="J. Plant Res.">
        <title>Effect of fungi and light on seed germination of three Opuntia species from semiarid lands of central Mexico.</title>
        <authorList>
            <person name="Delgado-Sanchez P."/>
            <person name="Jimenez-Bremont J.F."/>
            <person name="Guerrero-Gonzalez Mde L."/>
            <person name="Flores J."/>
        </authorList>
    </citation>
    <scope>NUCLEOTIDE SEQUENCE</scope>
    <source>
        <tissue evidence="4">Cladode</tissue>
    </source>
</reference>
<evidence type="ECO:0000256" key="1">
    <source>
        <dbReference type="ARBA" id="ARBA00022574"/>
    </source>
</evidence>
<reference evidence="4" key="2">
    <citation type="submission" date="2020-07" db="EMBL/GenBank/DDBJ databases">
        <authorList>
            <person name="Vera ALvarez R."/>
            <person name="Arias-Moreno D.M."/>
            <person name="Jimenez-Jacinto V."/>
            <person name="Jimenez-Bremont J.F."/>
            <person name="Swaminathan K."/>
            <person name="Moose S.P."/>
            <person name="Guerrero-Gonzalez M.L."/>
            <person name="Marino-Ramirez L."/>
            <person name="Landsman D."/>
            <person name="Rodriguez-Kessler M."/>
            <person name="Delgado-Sanchez P."/>
        </authorList>
    </citation>
    <scope>NUCLEOTIDE SEQUENCE</scope>
    <source>
        <tissue evidence="4">Cladode</tissue>
    </source>
</reference>
<dbReference type="Gene3D" id="2.130.10.10">
    <property type="entry name" value="YVTN repeat-like/Quinoprotein amine dehydrogenase"/>
    <property type="match status" value="1"/>
</dbReference>
<dbReference type="Pfam" id="PF21032">
    <property type="entry name" value="PROPPIN"/>
    <property type="match status" value="1"/>
</dbReference>
<comment type="similarity">
    <text evidence="3">Belongs to the WD repeat PROPPIN family.</text>
</comment>
<dbReference type="SUPFAM" id="SSF50978">
    <property type="entry name" value="WD40 repeat-like"/>
    <property type="match status" value="1"/>
</dbReference>
<dbReference type="AlphaFoldDB" id="A0A7C9AJZ7"/>
<evidence type="ECO:0000256" key="3">
    <source>
        <dbReference type="ARBA" id="ARBA00025740"/>
    </source>
</evidence>
<organism evidence="4">
    <name type="scientific">Opuntia streptacantha</name>
    <name type="common">Prickly pear cactus</name>
    <name type="synonym">Opuntia cardona</name>
    <dbReference type="NCBI Taxonomy" id="393608"/>
    <lineage>
        <taxon>Eukaryota</taxon>
        <taxon>Viridiplantae</taxon>
        <taxon>Streptophyta</taxon>
        <taxon>Embryophyta</taxon>
        <taxon>Tracheophyta</taxon>
        <taxon>Spermatophyta</taxon>
        <taxon>Magnoliopsida</taxon>
        <taxon>eudicotyledons</taxon>
        <taxon>Gunneridae</taxon>
        <taxon>Pentapetalae</taxon>
        <taxon>Caryophyllales</taxon>
        <taxon>Cactineae</taxon>
        <taxon>Cactaceae</taxon>
        <taxon>Opuntioideae</taxon>
        <taxon>Opuntia</taxon>
    </lineage>
</organism>
<evidence type="ECO:0008006" key="5">
    <source>
        <dbReference type="Google" id="ProtNLM"/>
    </source>
</evidence>
<dbReference type="EMBL" id="GISG01247391">
    <property type="protein sequence ID" value="MBA4670372.1"/>
    <property type="molecule type" value="Transcribed_RNA"/>
</dbReference>
<dbReference type="InterPro" id="IPR036322">
    <property type="entry name" value="WD40_repeat_dom_sf"/>
</dbReference>
<sequence>MANQPSTYPILCASFNQDNSYFAVGTKLGFKIFQADTGRLCYEKDIGAFSIVEMRYSSSLLAIVGAGEQPALSPRRLCLFNTTTGSPLQELNFLTSVLAVRLNKQRLLVLLEDKTFIYDIDSLSILSTIDTVPNPKGLCAFSHRPDACFLALPASTAKGSVLVYNVMDLQSHCEIEAHRSPLAAMVLSSDGTYLATASEQGTIVRVHTVSEGTKYLSFRRGTYPSTIFSLSFGSSLELPDVLAATSSSGSLHVFMLDSAINQRSKTSGSFIGSIIPGSISDVLDPAHHHVLHKAVPEGVRSYAVIRKATKVVDNSTSQVLSFRAVISIISYNGYFQECILSINHKNEAAWSLDCEYSLLTAIPDTNPAS</sequence>
<dbReference type="InterPro" id="IPR015943">
    <property type="entry name" value="WD40/YVTN_repeat-like_dom_sf"/>
</dbReference>
<keyword evidence="1" id="KW-0853">WD repeat</keyword>
<accession>A0A7C9AJZ7</accession>
<proteinExistence type="inferred from homology"/>
<name>A0A7C9AJZ7_OPUST</name>